<proteinExistence type="predicted"/>
<dbReference type="PANTHER" id="PTHR33639:SF2">
    <property type="entry name" value="DUF393 DOMAIN-CONTAINING PROTEIN"/>
    <property type="match status" value="1"/>
</dbReference>
<dbReference type="GO" id="GO:0015035">
    <property type="term" value="F:protein-disulfide reductase activity"/>
    <property type="evidence" value="ECO:0007669"/>
    <property type="project" value="InterPro"/>
</dbReference>
<protein>
    <submittedName>
        <fullName evidence="1">Thiol-disulfide oxidoreductase</fullName>
    </submittedName>
</protein>
<organism evidence="1 2">
    <name type="scientific">Pseudomonas libanensis</name>
    <dbReference type="NCBI Taxonomy" id="75588"/>
    <lineage>
        <taxon>Bacteria</taxon>
        <taxon>Pseudomonadati</taxon>
        <taxon>Pseudomonadota</taxon>
        <taxon>Gammaproteobacteria</taxon>
        <taxon>Pseudomonadales</taxon>
        <taxon>Pseudomonadaceae</taxon>
        <taxon>Pseudomonas</taxon>
    </lineage>
</organism>
<dbReference type="EMBL" id="JYLH01000011">
    <property type="protein sequence ID" value="KRP43896.1"/>
    <property type="molecule type" value="Genomic_DNA"/>
</dbReference>
<reference evidence="1 2" key="1">
    <citation type="submission" date="2015-02" db="EMBL/GenBank/DDBJ databases">
        <title>Pseudomonas helleri sp. nov. and Pseudomonas weihenstephanensis sp. nov., isolated from raw cows milk.</title>
        <authorList>
            <person name="von Neubeck M."/>
            <person name="Huptas C."/>
            <person name="Wenning M."/>
            <person name="Scherer S."/>
        </authorList>
    </citation>
    <scope>NUCLEOTIDE SEQUENCE [LARGE SCALE GENOMIC DNA]</scope>
    <source>
        <strain evidence="1 2">DSM 17149</strain>
    </source>
</reference>
<accession>A0A0R2Y689</accession>
<sequence>MTIQPRSPAPLLQPGETAVLFDGTCKLCNGWARFIIHYDHTHQIQLAAVQSPEGQALLQWAGLPQDKFNTIVLISNDKVSVRSEAMFEILARLNAPWRWLTAARVVPATLRDWMYDKIAINRYRLFEKYDSTRLPVADYEGRFLKARR</sequence>
<dbReference type="InterPro" id="IPR007263">
    <property type="entry name" value="DCC1-like"/>
</dbReference>
<dbReference type="Proteomes" id="UP000051446">
    <property type="component" value="Unassembled WGS sequence"/>
</dbReference>
<dbReference type="InterPro" id="IPR052927">
    <property type="entry name" value="DCC_oxidoreductase"/>
</dbReference>
<dbReference type="PATRIC" id="fig|75588.4.peg.363"/>
<evidence type="ECO:0000313" key="2">
    <source>
        <dbReference type="Proteomes" id="UP000051446"/>
    </source>
</evidence>
<name>A0A0R2Y689_9PSED</name>
<comment type="caution">
    <text evidence="1">The sequence shown here is derived from an EMBL/GenBank/DDBJ whole genome shotgun (WGS) entry which is preliminary data.</text>
</comment>
<dbReference type="RefSeq" id="WP_057013354.1">
    <property type="nucleotide sequence ID" value="NZ_JYLH01000011.1"/>
</dbReference>
<dbReference type="Pfam" id="PF04134">
    <property type="entry name" value="DCC1-like"/>
    <property type="match status" value="1"/>
</dbReference>
<evidence type="ECO:0000313" key="1">
    <source>
        <dbReference type="EMBL" id="KRP43896.1"/>
    </source>
</evidence>
<dbReference type="AlphaFoldDB" id="A0A0R2Y689"/>
<dbReference type="PANTHER" id="PTHR33639">
    <property type="entry name" value="THIOL-DISULFIDE OXIDOREDUCTASE DCC"/>
    <property type="match status" value="1"/>
</dbReference>
<gene>
    <name evidence="1" type="ORF">TU73_18060</name>
</gene>